<dbReference type="GO" id="GO:0006310">
    <property type="term" value="P:DNA recombination"/>
    <property type="evidence" value="ECO:0007669"/>
    <property type="project" value="UniProtKB-KW"/>
</dbReference>
<evidence type="ECO:0000259" key="7">
    <source>
        <dbReference type="PROSITE" id="PS51898"/>
    </source>
</evidence>
<dbReference type="Pfam" id="PF00589">
    <property type="entry name" value="Phage_integrase"/>
    <property type="match status" value="1"/>
</dbReference>
<evidence type="ECO:0000256" key="2">
    <source>
        <dbReference type="ARBA" id="ARBA00008857"/>
    </source>
</evidence>
<evidence type="ECO:0000256" key="5">
    <source>
        <dbReference type="ARBA" id="ARBA00023172"/>
    </source>
</evidence>
<keyword evidence="3" id="KW-0229">DNA integration</keyword>
<dbReference type="GO" id="GO:0015074">
    <property type="term" value="P:DNA integration"/>
    <property type="evidence" value="ECO:0007669"/>
    <property type="project" value="UniProtKB-KW"/>
</dbReference>
<comment type="function">
    <text evidence="1">Site-specific tyrosine recombinase, which acts by catalyzing the cutting and rejoining of the recombining DNA molecules.</text>
</comment>
<reference evidence="9 10" key="1">
    <citation type="submission" date="2016-10" db="EMBL/GenBank/DDBJ databases">
        <authorList>
            <person name="de Groot N.N."/>
        </authorList>
    </citation>
    <scope>NUCLEOTIDE SEQUENCE [LARGE SCALE GENOMIC DNA]</scope>
    <source>
        <strain evidence="9 10">AR67</strain>
    </source>
</reference>
<comment type="similarity">
    <text evidence="2">Belongs to the 'phage' integrase family.</text>
</comment>
<evidence type="ECO:0000313" key="9">
    <source>
        <dbReference type="EMBL" id="SFB66261.1"/>
    </source>
</evidence>
<dbReference type="PANTHER" id="PTHR30629:SF2">
    <property type="entry name" value="PROPHAGE INTEGRASE INTS-RELATED"/>
    <property type="match status" value="1"/>
</dbReference>
<dbReference type="PANTHER" id="PTHR30629">
    <property type="entry name" value="PROPHAGE INTEGRASE"/>
    <property type="match status" value="1"/>
</dbReference>
<feature type="domain" description="Tyr recombinase" evidence="7">
    <location>
        <begin position="163"/>
        <end position="355"/>
    </location>
</feature>
<sequence length="361" mass="41679">MNKGTTYKRKDGRWECRIRVEDKDGHKKYRSFYGKTQEEAEYKMMEETGGRITSGESITVMTVRELAWEWLFIMKNRIKDSTASNYRMKIERHILPEFGSKICASIKTKMISEFIQKKLSQGLSARYVGDIITVMKAMYRYAANEYNITNVIEGVVLPKKAKPEINIMTAEEKRKLVYYINTNHNETTLAVALSLFTGMRIGEVCALRWQDIDIEKRVLYVRHTMQRIQNYDGSSKTKIIITEPKSQSSKREIPIPECLVPMLTELKRKPDSYVLTGTGTPIEPRTLQYRFKSMLKKLGLGSFTYHSLRHKMASEAIEIGFDVKKLSEILGHSSSQITLDRYVHSSMSHKKSCMDLMTMGA</sequence>
<organism evidence="9 10">
    <name type="scientific">Ruminococcus albus</name>
    <dbReference type="NCBI Taxonomy" id="1264"/>
    <lineage>
        <taxon>Bacteria</taxon>
        <taxon>Bacillati</taxon>
        <taxon>Bacillota</taxon>
        <taxon>Clostridia</taxon>
        <taxon>Eubacteriales</taxon>
        <taxon>Oscillospiraceae</taxon>
        <taxon>Ruminococcus</taxon>
    </lineage>
</organism>
<dbReference type="InterPro" id="IPR044068">
    <property type="entry name" value="CB"/>
</dbReference>
<evidence type="ECO:0000313" key="10">
    <source>
        <dbReference type="Proteomes" id="UP000182192"/>
    </source>
</evidence>
<keyword evidence="4 6" id="KW-0238">DNA-binding</keyword>
<dbReference type="InterPro" id="IPR002104">
    <property type="entry name" value="Integrase_catalytic"/>
</dbReference>
<feature type="domain" description="Core-binding (CB)" evidence="8">
    <location>
        <begin position="61"/>
        <end position="143"/>
    </location>
</feature>
<dbReference type="SUPFAM" id="SSF56349">
    <property type="entry name" value="DNA breaking-rejoining enzymes"/>
    <property type="match status" value="1"/>
</dbReference>
<evidence type="ECO:0000256" key="6">
    <source>
        <dbReference type="PROSITE-ProRule" id="PRU01248"/>
    </source>
</evidence>
<dbReference type="GO" id="GO:0003677">
    <property type="term" value="F:DNA binding"/>
    <property type="evidence" value="ECO:0007669"/>
    <property type="project" value="UniProtKB-UniRule"/>
</dbReference>
<dbReference type="InterPro" id="IPR050808">
    <property type="entry name" value="Phage_Integrase"/>
</dbReference>
<gene>
    <name evidence="9" type="ORF">SAMN02910406_00017</name>
</gene>
<protein>
    <submittedName>
        <fullName evidence="9">Site-specific recombinase XerD</fullName>
    </submittedName>
</protein>
<dbReference type="Proteomes" id="UP000182192">
    <property type="component" value="Unassembled WGS sequence"/>
</dbReference>
<dbReference type="PROSITE" id="PS51900">
    <property type="entry name" value="CB"/>
    <property type="match status" value="1"/>
</dbReference>
<dbReference type="CDD" id="cd01189">
    <property type="entry name" value="INT_ICEBs1_C_like"/>
    <property type="match status" value="1"/>
</dbReference>
<dbReference type="InterPro" id="IPR010998">
    <property type="entry name" value="Integrase_recombinase_N"/>
</dbReference>
<name>A0A1I1CUE9_RUMAL</name>
<dbReference type="OrthoDB" id="111144at2"/>
<dbReference type="Pfam" id="PF14659">
    <property type="entry name" value="Phage_int_SAM_3"/>
    <property type="match status" value="1"/>
</dbReference>
<dbReference type="InterPro" id="IPR013762">
    <property type="entry name" value="Integrase-like_cat_sf"/>
</dbReference>
<keyword evidence="5" id="KW-0233">DNA recombination</keyword>
<dbReference type="InterPro" id="IPR011010">
    <property type="entry name" value="DNA_brk_join_enz"/>
</dbReference>
<dbReference type="Gene3D" id="1.10.150.130">
    <property type="match status" value="1"/>
</dbReference>
<evidence type="ECO:0000256" key="1">
    <source>
        <dbReference type="ARBA" id="ARBA00003283"/>
    </source>
</evidence>
<dbReference type="EMBL" id="FOKQ01000001">
    <property type="protein sequence ID" value="SFB66261.1"/>
    <property type="molecule type" value="Genomic_DNA"/>
</dbReference>
<dbReference type="InterPro" id="IPR004107">
    <property type="entry name" value="Integrase_SAM-like_N"/>
</dbReference>
<evidence type="ECO:0000256" key="3">
    <source>
        <dbReference type="ARBA" id="ARBA00022908"/>
    </source>
</evidence>
<dbReference type="RefSeq" id="WP_074959455.1">
    <property type="nucleotide sequence ID" value="NZ_FOKQ01000001.1"/>
</dbReference>
<dbReference type="Gene3D" id="1.10.443.10">
    <property type="entry name" value="Intergrase catalytic core"/>
    <property type="match status" value="1"/>
</dbReference>
<evidence type="ECO:0000259" key="8">
    <source>
        <dbReference type="PROSITE" id="PS51900"/>
    </source>
</evidence>
<dbReference type="AlphaFoldDB" id="A0A1I1CUE9"/>
<proteinExistence type="inferred from homology"/>
<evidence type="ECO:0000256" key="4">
    <source>
        <dbReference type="ARBA" id="ARBA00023125"/>
    </source>
</evidence>
<accession>A0A1I1CUE9</accession>
<dbReference type="PROSITE" id="PS51898">
    <property type="entry name" value="TYR_RECOMBINASE"/>
    <property type="match status" value="1"/>
</dbReference>